<accession>A0A834K570</accession>
<protein>
    <submittedName>
        <fullName evidence="1">Uncharacterized protein</fullName>
    </submittedName>
</protein>
<proteinExistence type="predicted"/>
<dbReference type="EMBL" id="JACSEA010000005">
    <property type="protein sequence ID" value="KAF7400266.1"/>
    <property type="molecule type" value="Genomic_DNA"/>
</dbReference>
<organism evidence="1 2">
    <name type="scientific">Vespula vulgaris</name>
    <name type="common">Yellow jacket</name>
    <name type="synonym">Wasp</name>
    <dbReference type="NCBI Taxonomy" id="7454"/>
    <lineage>
        <taxon>Eukaryota</taxon>
        <taxon>Metazoa</taxon>
        <taxon>Ecdysozoa</taxon>
        <taxon>Arthropoda</taxon>
        <taxon>Hexapoda</taxon>
        <taxon>Insecta</taxon>
        <taxon>Pterygota</taxon>
        <taxon>Neoptera</taxon>
        <taxon>Endopterygota</taxon>
        <taxon>Hymenoptera</taxon>
        <taxon>Apocrita</taxon>
        <taxon>Aculeata</taxon>
        <taxon>Vespoidea</taxon>
        <taxon>Vespidae</taxon>
        <taxon>Vespinae</taxon>
        <taxon>Vespula</taxon>
    </lineage>
</organism>
<reference evidence="1" key="1">
    <citation type="journal article" date="2020" name="G3 (Bethesda)">
        <title>High-Quality Assemblies for Three Invasive Social Wasps from the &lt;i&gt;Vespula&lt;/i&gt; Genus.</title>
        <authorList>
            <person name="Harrop T.W.R."/>
            <person name="Guhlin J."/>
            <person name="McLaughlin G.M."/>
            <person name="Permina E."/>
            <person name="Stockwell P."/>
            <person name="Gilligan J."/>
            <person name="Le Lec M.F."/>
            <person name="Gruber M.A.M."/>
            <person name="Quinn O."/>
            <person name="Lovegrove M."/>
            <person name="Duncan E.J."/>
            <person name="Remnant E.J."/>
            <person name="Van Eeckhoven J."/>
            <person name="Graham B."/>
            <person name="Knapp R.A."/>
            <person name="Langford K.W."/>
            <person name="Kronenberg Z."/>
            <person name="Press M.O."/>
            <person name="Eacker S.M."/>
            <person name="Wilson-Rankin E.E."/>
            <person name="Purcell J."/>
            <person name="Lester P.J."/>
            <person name="Dearden P.K."/>
        </authorList>
    </citation>
    <scope>NUCLEOTIDE SEQUENCE</scope>
    <source>
        <strain evidence="1">Marl-1</strain>
    </source>
</reference>
<dbReference type="AlphaFoldDB" id="A0A834K570"/>
<name>A0A834K570_VESVU</name>
<sequence>MGISRETSGSNSEIKSSDYRKIVRAIVANGVLSSSLDDYEDSGFSEGYTTTFQSQWSKACNLLPKVQSSPTHLLCRCRGKERTARTQGFIVTAPCVVVEYFW</sequence>
<evidence type="ECO:0000313" key="2">
    <source>
        <dbReference type="Proteomes" id="UP000614350"/>
    </source>
</evidence>
<comment type="caution">
    <text evidence="1">The sequence shown here is derived from an EMBL/GenBank/DDBJ whole genome shotgun (WGS) entry which is preliminary data.</text>
</comment>
<evidence type="ECO:0000313" key="1">
    <source>
        <dbReference type="EMBL" id="KAF7400266.1"/>
    </source>
</evidence>
<dbReference type="Proteomes" id="UP000614350">
    <property type="component" value="Unassembled WGS sequence"/>
</dbReference>
<keyword evidence="2" id="KW-1185">Reference proteome</keyword>
<gene>
    <name evidence="1" type="ORF">HZH66_005450</name>
</gene>